<dbReference type="GO" id="GO:0008610">
    <property type="term" value="P:lipid biosynthetic process"/>
    <property type="evidence" value="ECO:0007669"/>
    <property type="project" value="InterPro"/>
</dbReference>
<dbReference type="EMBL" id="JAMZFT010000001">
    <property type="protein sequence ID" value="MCP1335636.1"/>
    <property type="molecule type" value="Genomic_DNA"/>
</dbReference>
<dbReference type="PIRSF" id="PIRSF003085">
    <property type="entry name" value="CMAS"/>
    <property type="match status" value="1"/>
</dbReference>
<evidence type="ECO:0000313" key="8">
    <source>
        <dbReference type="Proteomes" id="UP001055804"/>
    </source>
</evidence>
<evidence type="ECO:0000256" key="4">
    <source>
        <dbReference type="ARBA" id="ARBA00022691"/>
    </source>
</evidence>
<keyword evidence="4" id="KW-0949">S-adenosyl-L-methionine</keyword>
<evidence type="ECO:0000256" key="5">
    <source>
        <dbReference type="ARBA" id="ARBA00023098"/>
    </source>
</evidence>
<keyword evidence="8" id="KW-1185">Reference proteome</keyword>
<organism evidence="7 8">
    <name type="scientific">Futiania mangrovi</name>
    <dbReference type="NCBI Taxonomy" id="2959716"/>
    <lineage>
        <taxon>Bacteria</taxon>
        <taxon>Pseudomonadati</taxon>
        <taxon>Pseudomonadota</taxon>
        <taxon>Alphaproteobacteria</taxon>
        <taxon>Futianiales</taxon>
        <taxon>Futianiaceae</taxon>
        <taxon>Futiania</taxon>
    </lineage>
</organism>
<dbReference type="Proteomes" id="UP001055804">
    <property type="component" value="Unassembled WGS sequence"/>
</dbReference>
<evidence type="ECO:0000313" key="7">
    <source>
        <dbReference type="EMBL" id="MCP1335636.1"/>
    </source>
</evidence>
<dbReference type="SUPFAM" id="SSF53335">
    <property type="entry name" value="S-adenosyl-L-methionine-dependent methyltransferases"/>
    <property type="match status" value="1"/>
</dbReference>
<gene>
    <name evidence="7" type="ORF">NJQ99_04370</name>
</gene>
<comment type="caution">
    <text evidence="7">The sequence shown here is derived from an EMBL/GenBank/DDBJ whole genome shotgun (WGS) entry which is preliminary data.</text>
</comment>
<keyword evidence="5" id="KW-0443">Lipid metabolism</keyword>
<evidence type="ECO:0000259" key="6">
    <source>
        <dbReference type="Pfam" id="PF25371"/>
    </source>
</evidence>
<dbReference type="InterPro" id="IPR003333">
    <property type="entry name" value="CMAS"/>
</dbReference>
<dbReference type="GO" id="GO:0008168">
    <property type="term" value="F:methyltransferase activity"/>
    <property type="evidence" value="ECO:0007669"/>
    <property type="project" value="UniProtKB-KW"/>
</dbReference>
<protein>
    <submittedName>
        <fullName evidence="7">Cyclopropane-fatty-acyl-phospholipid synthase family protein</fullName>
    </submittedName>
</protein>
<dbReference type="Pfam" id="PF25371">
    <property type="entry name" value="DUF7884"/>
    <property type="match status" value="1"/>
</dbReference>
<dbReference type="InterPro" id="IPR050723">
    <property type="entry name" value="CFA/CMAS"/>
</dbReference>
<reference evidence="7" key="1">
    <citation type="submission" date="2022-06" db="EMBL/GenBank/DDBJ databases">
        <title>Isolation and Genomics of Futiania mangrovii gen. nov., sp. nov., a Rare and Metabolically-versatile member in the Class Alphaproteobacteria.</title>
        <authorList>
            <person name="Liu L."/>
            <person name="Huang W.-C."/>
            <person name="Pan J."/>
            <person name="Li J."/>
            <person name="Huang Y."/>
            <person name="Du H."/>
            <person name="Liu Y."/>
            <person name="Li M."/>
        </authorList>
    </citation>
    <scope>NUCLEOTIDE SEQUENCE</scope>
    <source>
        <strain evidence="7">FT118</strain>
    </source>
</reference>
<evidence type="ECO:0000256" key="3">
    <source>
        <dbReference type="ARBA" id="ARBA00022679"/>
    </source>
</evidence>
<dbReference type="PANTHER" id="PTHR43667">
    <property type="entry name" value="CYCLOPROPANE-FATTY-ACYL-PHOSPHOLIPID SYNTHASE"/>
    <property type="match status" value="1"/>
</dbReference>
<dbReference type="RefSeq" id="WP_407933347.1">
    <property type="nucleotide sequence ID" value="NZ_JAMZFT010000001.1"/>
</dbReference>
<keyword evidence="3" id="KW-0808">Transferase</keyword>
<dbReference type="Pfam" id="PF02353">
    <property type="entry name" value="CMAS"/>
    <property type="match status" value="1"/>
</dbReference>
<sequence>MLAAPLFRRVITRGSLTVISPDGSRMVFGDGSGNPGAATIRIHDTATERRLLLNPHMALGEAYMEGTLTCEDGTTLPGFLDLVGENIGRGYGHGLAFLLHQLRMLKRRIMQYNPAHRARRNVAHHYDLSGALYDLFLDADRQYSCAYYLAPDDTIEAAQHQKKDHIAAKLLLQPGQRVLDIGSGWGGLGLHVAGLEDVHVQGVTLSEEQHKLSNARAEAAGLASRVRFDLIDYRHLQGRFDRIVSVGMFEHVGVNHYREYFDRIAELLTDDGVALVHSIGRSDGPGVTNPWIAKYIFPGGYIPALSEVLPYIERSGLWVTDVEILRLHYAETLKAWYDRFMARREEAARIYDERFCRMWEFYLAGSEMSFRHGGMMVFQVQLARRQDAVPLTRDYITDTERAIGARTEPVKARTVA</sequence>
<comment type="similarity">
    <text evidence="1">Belongs to the CFA/CMAS family.</text>
</comment>
<evidence type="ECO:0000256" key="2">
    <source>
        <dbReference type="ARBA" id="ARBA00022603"/>
    </source>
</evidence>
<keyword evidence="2" id="KW-0489">Methyltransferase</keyword>
<evidence type="ECO:0000256" key="1">
    <source>
        <dbReference type="ARBA" id="ARBA00010815"/>
    </source>
</evidence>
<dbReference type="InterPro" id="IPR057206">
    <property type="entry name" value="DUF7884"/>
</dbReference>
<dbReference type="InterPro" id="IPR029063">
    <property type="entry name" value="SAM-dependent_MTases_sf"/>
</dbReference>
<dbReference type="Gene3D" id="3.40.50.150">
    <property type="entry name" value="Vaccinia Virus protein VP39"/>
    <property type="match status" value="1"/>
</dbReference>
<accession>A0A9J6P824</accession>
<dbReference type="GO" id="GO:0032259">
    <property type="term" value="P:methylation"/>
    <property type="evidence" value="ECO:0007669"/>
    <property type="project" value="UniProtKB-KW"/>
</dbReference>
<name>A0A9J6P824_9PROT</name>
<feature type="domain" description="DUF7884" evidence="6">
    <location>
        <begin position="15"/>
        <end position="70"/>
    </location>
</feature>
<dbReference type="CDD" id="cd02440">
    <property type="entry name" value="AdoMet_MTases"/>
    <property type="match status" value="1"/>
</dbReference>
<proteinExistence type="inferred from homology"/>
<dbReference type="AlphaFoldDB" id="A0A9J6P824"/>
<dbReference type="PANTHER" id="PTHR43667:SF1">
    <property type="entry name" value="CYCLOPROPANE-FATTY-ACYL-PHOSPHOLIPID SYNTHASE"/>
    <property type="match status" value="1"/>
</dbReference>